<proteinExistence type="predicted"/>
<reference evidence="1" key="1">
    <citation type="submission" date="2022-01" db="EMBL/GenBank/DDBJ databases">
        <title>Comparative genomics reveals a dynamic genome evolution in the ectomycorrhizal milk-cap (Lactarius) mushrooms.</title>
        <authorList>
            <consortium name="DOE Joint Genome Institute"/>
            <person name="Lebreton A."/>
            <person name="Tang N."/>
            <person name="Kuo A."/>
            <person name="LaButti K."/>
            <person name="Drula E."/>
            <person name="Barry K."/>
            <person name="Clum A."/>
            <person name="Lipzen A."/>
            <person name="Mousain D."/>
            <person name="Ng V."/>
            <person name="Wang R."/>
            <person name="Wang X."/>
            <person name="Dai Y."/>
            <person name="Henrissat B."/>
            <person name="Grigoriev I.V."/>
            <person name="Guerin-Laguette A."/>
            <person name="Yu F."/>
            <person name="Martin F.M."/>
        </authorList>
    </citation>
    <scope>NUCLEOTIDE SEQUENCE</scope>
    <source>
        <strain evidence="1">QP</strain>
    </source>
</reference>
<dbReference type="AlphaFoldDB" id="A0AAD4LQC7"/>
<keyword evidence="2" id="KW-1185">Reference proteome</keyword>
<name>A0AAD4LQC7_9AGAM</name>
<organism evidence="1 2">
    <name type="scientific">Lactarius akahatsu</name>
    <dbReference type="NCBI Taxonomy" id="416441"/>
    <lineage>
        <taxon>Eukaryota</taxon>
        <taxon>Fungi</taxon>
        <taxon>Dikarya</taxon>
        <taxon>Basidiomycota</taxon>
        <taxon>Agaricomycotina</taxon>
        <taxon>Agaricomycetes</taxon>
        <taxon>Russulales</taxon>
        <taxon>Russulaceae</taxon>
        <taxon>Lactarius</taxon>
    </lineage>
</organism>
<protein>
    <submittedName>
        <fullName evidence="1">Uncharacterized protein</fullName>
    </submittedName>
</protein>
<dbReference type="Proteomes" id="UP001201163">
    <property type="component" value="Unassembled WGS sequence"/>
</dbReference>
<gene>
    <name evidence="1" type="ORF">EDB92DRAFT_1829826</name>
</gene>
<evidence type="ECO:0000313" key="1">
    <source>
        <dbReference type="EMBL" id="KAH9000194.1"/>
    </source>
</evidence>
<evidence type="ECO:0000313" key="2">
    <source>
        <dbReference type="Proteomes" id="UP001201163"/>
    </source>
</evidence>
<dbReference type="EMBL" id="JAKELL010000002">
    <property type="protein sequence ID" value="KAH9000194.1"/>
    <property type="molecule type" value="Genomic_DNA"/>
</dbReference>
<accession>A0AAD4LQC7</accession>
<sequence length="177" mass="19886">MLSCPVVRAWTRRSSTPEKKVARRLQISVMEGDFRFNGSWDILNSERMGAPGCVKEIEIVCPENRTSARLWDFCIFIRLIKFLRFGTSEMSSSKNVISMSPRRGAYILTTRPSKYSDIPRKSRRTIAGRTTRPLDDEVAPTKLAMGRMWSESARSWVIPDNASASASGESCKASKAS</sequence>
<comment type="caution">
    <text evidence="1">The sequence shown here is derived from an EMBL/GenBank/DDBJ whole genome shotgun (WGS) entry which is preliminary data.</text>
</comment>